<gene>
    <name evidence="2" type="ORF">CU041_16770</name>
</gene>
<name>A0ABX4R6D8_9PROT</name>
<keyword evidence="1" id="KW-0472">Membrane</keyword>
<dbReference type="RefSeq" id="WP_101247762.1">
    <property type="nucleotide sequence ID" value="NZ_PGTS01000006.1"/>
</dbReference>
<evidence type="ECO:0000256" key="1">
    <source>
        <dbReference type="SAM" id="Phobius"/>
    </source>
</evidence>
<evidence type="ECO:0000313" key="2">
    <source>
        <dbReference type="EMBL" id="PKR48345.1"/>
    </source>
</evidence>
<feature type="transmembrane region" description="Helical" evidence="1">
    <location>
        <begin position="236"/>
        <end position="259"/>
    </location>
</feature>
<feature type="transmembrane region" description="Helical" evidence="1">
    <location>
        <begin position="98"/>
        <end position="125"/>
    </location>
</feature>
<sequence length="263" mass="28029">MKFKSWIIQDVFDVLWLNRSVVAAAVSWLALFAVFDAIVPHPALLGPDGVLSLGGTCWFVARALVDAVALIVVGISAQLSCLTRQGGWGAILAANRNAVLCCSVGMWGLAVLTIAMVLVYQQFFVADIIRALLGSSLEPSHSGRLLIGAFILVGFLGVIALGANWFPAVLAGADRSMRTTWQRGRGTFLYVIWRLVAVLLFLPVISTLIVPVIGQMVAIFHVLGIPADVAVLGVRALAAGVIACFVSMLLSVIFVRAFVISLK</sequence>
<evidence type="ECO:0008006" key="4">
    <source>
        <dbReference type="Google" id="ProtNLM"/>
    </source>
</evidence>
<comment type="caution">
    <text evidence="2">The sequence shown here is derived from an EMBL/GenBank/DDBJ whole genome shotgun (WGS) entry which is preliminary data.</text>
</comment>
<keyword evidence="1" id="KW-1133">Transmembrane helix</keyword>
<proteinExistence type="predicted"/>
<keyword evidence="1" id="KW-0812">Transmembrane</keyword>
<feature type="transmembrane region" description="Helical" evidence="1">
    <location>
        <begin position="145"/>
        <end position="170"/>
    </location>
</feature>
<dbReference type="EMBL" id="PGTS01000006">
    <property type="protein sequence ID" value="PKR48345.1"/>
    <property type="molecule type" value="Genomic_DNA"/>
</dbReference>
<accession>A0ABX4R6D8</accession>
<feature type="transmembrane region" description="Helical" evidence="1">
    <location>
        <begin position="21"/>
        <end position="39"/>
    </location>
</feature>
<keyword evidence="3" id="KW-1185">Reference proteome</keyword>
<evidence type="ECO:0000313" key="3">
    <source>
        <dbReference type="Proteomes" id="UP000233365"/>
    </source>
</evidence>
<feature type="transmembrane region" description="Helical" evidence="1">
    <location>
        <begin position="59"/>
        <end position="77"/>
    </location>
</feature>
<feature type="transmembrane region" description="Helical" evidence="1">
    <location>
        <begin position="191"/>
        <end position="224"/>
    </location>
</feature>
<protein>
    <recommendedName>
        <fullName evidence="4">Glycerophosphoryl diester phosphodiesterase membrane domain-containing protein</fullName>
    </recommendedName>
</protein>
<reference evidence="2 3" key="1">
    <citation type="submission" date="2017-11" db="EMBL/GenBank/DDBJ databases">
        <title>Biodiversity and function of Thalassospira species in the particle-attached aromatic-hydrocarbon-degrading consortia from the surface seawater of the China South Sea.</title>
        <authorList>
            <person name="Dong C."/>
            <person name="Liu R."/>
            <person name="Shao Z."/>
        </authorList>
    </citation>
    <scope>NUCLEOTIDE SEQUENCE [LARGE SCALE GENOMIC DNA]</scope>
    <source>
        <strain evidence="2 3">139Z-12</strain>
    </source>
</reference>
<organism evidence="2 3">
    <name type="scientific">Thalassospira povalilytica</name>
    <dbReference type="NCBI Taxonomy" id="732237"/>
    <lineage>
        <taxon>Bacteria</taxon>
        <taxon>Pseudomonadati</taxon>
        <taxon>Pseudomonadota</taxon>
        <taxon>Alphaproteobacteria</taxon>
        <taxon>Rhodospirillales</taxon>
        <taxon>Thalassospiraceae</taxon>
        <taxon>Thalassospira</taxon>
    </lineage>
</organism>
<dbReference type="Proteomes" id="UP000233365">
    <property type="component" value="Unassembled WGS sequence"/>
</dbReference>